<comment type="caution">
    <text evidence="1">The sequence shown here is derived from an EMBL/GenBank/DDBJ whole genome shotgun (WGS) entry which is preliminary data.</text>
</comment>
<proteinExistence type="predicted"/>
<reference evidence="2" key="1">
    <citation type="submission" date="2017-03" db="EMBL/GenBank/DDBJ databases">
        <title>Phytopthora megakarya and P. palmivora, two closely related causual agents of cacao black pod achieved similar genome size and gene model numbers by different mechanisms.</title>
        <authorList>
            <person name="Ali S."/>
            <person name="Shao J."/>
            <person name="Larry D.J."/>
            <person name="Kronmiller B."/>
            <person name="Shen D."/>
            <person name="Strem M.D."/>
            <person name="Melnick R.L."/>
            <person name="Guiltinan M.J."/>
            <person name="Tyler B.M."/>
            <person name="Meinhardt L.W."/>
            <person name="Bailey B.A."/>
        </authorList>
    </citation>
    <scope>NUCLEOTIDE SEQUENCE [LARGE SCALE GENOMIC DNA]</scope>
    <source>
        <strain evidence="2">zdho120</strain>
    </source>
</reference>
<keyword evidence="2" id="KW-1185">Reference proteome</keyword>
<dbReference type="Proteomes" id="UP000198211">
    <property type="component" value="Unassembled WGS sequence"/>
</dbReference>
<evidence type="ECO:0000313" key="2">
    <source>
        <dbReference type="Proteomes" id="UP000198211"/>
    </source>
</evidence>
<protein>
    <submittedName>
        <fullName evidence="1">Uncharacterized protein</fullName>
    </submittedName>
</protein>
<gene>
    <name evidence="1" type="ORF">PHMEG_00015770</name>
</gene>
<evidence type="ECO:0000313" key="1">
    <source>
        <dbReference type="EMBL" id="OWZ11238.1"/>
    </source>
</evidence>
<dbReference type="AlphaFoldDB" id="A0A225W215"/>
<dbReference type="EMBL" id="NBNE01002186">
    <property type="protein sequence ID" value="OWZ11238.1"/>
    <property type="molecule type" value="Genomic_DNA"/>
</dbReference>
<accession>A0A225W215</accession>
<name>A0A225W215_9STRA</name>
<organism evidence="1 2">
    <name type="scientific">Phytophthora megakarya</name>
    <dbReference type="NCBI Taxonomy" id="4795"/>
    <lineage>
        <taxon>Eukaryota</taxon>
        <taxon>Sar</taxon>
        <taxon>Stramenopiles</taxon>
        <taxon>Oomycota</taxon>
        <taxon>Peronosporomycetes</taxon>
        <taxon>Peronosporales</taxon>
        <taxon>Peronosporaceae</taxon>
        <taxon>Phytophthora</taxon>
    </lineage>
</organism>
<sequence>MCIHLVCDWDFSITLKCLPARKTSGRPMKENHFQDTIREGNNGGGTTSNAINYSFRMGHHILPKI</sequence>